<dbReference type="EMBL" id="UYRU01010202">
    <property type="protein sequence ID" value="VDK45129.1"/>
    <property type="molecule type" value="Genomic_DNA"/>
</dbReference>
<protein>
    <submittedName>
        <fullName evidence="1">Uncharacterized protein</fullName>
    </submittedName>
</protein>
<dbReference type="AlphaFoldDB" id="A0A3P6Q9C6"/>
<proteinExistence type="predicted"/>
<evidence type="ECO:0000313" key="1">
    <source>
        <dbReference type="EMBL" id="VDK45129.1"/>
    </source>
</evidence>
<dbReference type="Proteomes" id="UP000281553">
    <property type="component" value="Unassembled WGS sequence"/>
</dbReference>
<keyword evidence="2" id="KW-1185">Reference proteome</keyword>
<sequence>MKAAESAATELLVRGGEHELQSASAKDSIADCVRSVSSVLYLSISAFLVRCRC</sequence>
<reference evidence="1 2" key="1">
    <citation type="submission" date="2018-11" db="EMBL/GenBank/DDBJ databases">
        <authorList>
            <consortium name="Pathogen Informatics"/>
        </authorList>
    </citation>
    <scope>NUCLEOTIDE SEQUENCE [LARGE SCALE GENOMIC DNA]</scope>
</reference>
<name>A0A3P6Q9C6_DIBLA</name>
<gene>
    <name evidence="1" type="ORF">DILT_LOCUS1482</name>
</gene>
<evidence type="ECO:0000313" key="2">
    <source>
        <dbReference type="Proteomes" id="UP000281553"/>
    </source>
</evidence>
<organism evidence="1 2">
    <name type="scientific">Dibothriocephalus latus</name>
    <name type="common">Fish tapeworm</name>
    <name type="synonym">Diphyllobothrium latum</name>
    <dbReference type="NCBI Taxonomy" id="60516"/>
    <lineage>
        <taxon>Eukaryota</taxon>
        <taxon>Metazoa</taxon>
        <taxon>Spiralia</taxon>
        <taxon>Lophotrochozoa</taxon>
        <taxon>Platyhelminthes</taxon>
        <taxon>Cestoda</taxon>
        <taxon>Eucestoda</taxon>
        <taxon>Diphyllobothriidea</taxon>
        <taxon>Diphyllobothriidae</taxon>
        <taxon>Dibothriocephalus</taxon>
    </lineage>
</organism>
<accession>A0A3P6Q9C6</accession>